<gene>
    <name evidence="3" type="ORF">DF182_25585</name>
</gene>
<dbReference type="PANTHER" id="PTHR11941:SF133">
    <property type="entry name" value="1,2-EPOXYPHENYLACETYL-COA ISOMERASE"/>
    <property type="match status" value="1"/>
</dbReference>
<reference evidence="3 4" key="1">
    <citation type="submission" date="2018-05" db="EMBL/GenBank/DDBJ databases">
        <title>Chitinophaga sp. K3CV102501T nov., isolated from isolated from a monsoon evergreen broad-leaved forest soil.</title>
        <authorList>
            <person name="Lv Y."/>
        </authorList>
    </citation>
    <scope>NUCLEOTIDE SEQUENCE [LARGE SCALE GENOMIC DNA]</scope>
    <source>
        <strain evidence="3 4">GDMCC 1.1325</strain>
    </source>
</reference>
<evidence type="ECO:0000256" key="2">
    <source>
        <dbReference type="RuleBase" id="RU003707"/>
    </source>
</evidence>
<dbReference type="EMBL" id="QFFJ01000002">
    <property type="protein sequence ID" value="RBL89857.1"/>
    <property type="molecule type" value="Genomic_DNA"/>
</dbReference>
<comment type="caution">
    <text evidence="3">The sequence shown here is derived from an EMBL/GenBank/DDBJ whole genome shotgun (WGS) entry which is preliminary data.</text>
</comment>
<dbReference type="Gene3D" id="3.90.226.10">
    <property type="entry name" value="2-enoyl-CoA Hydratase, Chain A, domain 1"/>
    <property type="match status" value="1"/>
</dbReference>
<dbReference type="Pfam" id="PF00378">
    <property type="entry name" value="ECH_1"/>
    <property type="match status" value="1"/>
</dbReference>
<evidence type="ECO:0000313" key="4">
    <source>
        <dbReference type="Proteomes" id="UP000253410"/>
    </source>
</evidence>
<accession>A0A365XU07</accession>
<dbReference type="Proteomes" id="UP000253410">
    <property type="component" value="Unassembled WGS sequence"/>
</dbReference>
<evidence type="ECO:0000256" key="1">
    <source>
        <dbReference type="ARBA" id="ARBA00005254"/>
    </source>
</evidence>
<dbReference type="SUPFAM" id="SSF52096">
    <property type="entry name" value="ClpP/crotonase"/>
    <property type="match status" value="1"/>
</dbReference>
<dbReference type="CDD" id="cd06558">
    <property type="entry name" value="crotonase-like"/>
    <property type="match status" value="1"/>
</dbReference>
<dbReference type="GO" id="GO:0003824">
    <property type="term" value="F:catalytic activity"/>
    <property type="evidence" value="ECO:0007669"/>
    <property type="project" value="InterPro"/>
</dbReference>
<dbReference type="NCBIfam" id="NF005496">
    <property type="entry name" value="PRK07110.1"/>
    <property type="match status" value="1"/>
</dbReference>
<comment type="similarity">
    <text evidence="1 2">Belongs to the enoyl-CoA hydratase/isomerase family.</text>
</comment>
<dbReference type="Gene3D" id="6.20.390.20">
    <property type="match status" value="1"/>
</dbReference>
<dbReference type="InterPro" id="IPR029045">
    <property type="entry name" value="ClpP/crotonase-like_dom_sf"/>
</dbReference>
<dbReference type="PANTHER" id="PTHR11941">
    <property type="entry name" value="ENOYL-COA HYDRATASE-RELATED"/>
    <property type="match status" value="1"/>
</dbReference>
<protein>
    <submittedName>
        <fullName evidence="3">Enoyl-CoA hydratase</fullName>
    </submittedName>
</protein>
<dbReference type="PROSITE" id="PS00166">
    <property type="entry name" value="ENOYL_COA_HYDRATASE"/>
    <property type="match status" value="1"/>
</dbReference>
<dbReference type="InterPro" id="IPR018376">
    <property type="entry name" value="Enoyl-CoA_hyd/isom_CS"/>
</dbReference>
<organism evidence="3 4">
    <name type="scientific">Chitinophaga flava</name>
    <dbReference type="NCBI Taxonomy" id="2259036"/>
    <lineage>
        <taxon>Bacteria</taxon>
        <taxon>Pseudomonadati</taxon>
        <taxon>Bacteroidota</taxon>
        <taxon>Chitinophagia</taxon>
        <taxon>Chitinophagales</taxon>
        <taxon>Chitinophagaceae</taxon>
        <taxon>Chitinophaga</taxon>
    </lineage>
</organism>
<proteinExistence type="inferred from homology"/>
<dbReference type="RefSeq" id="WP_113618606.1">
    <property type="nucleotide sequence ID" value="NZ_QFFJ01000002.1"/>
</dbReference>
<name>A0A365XU07_9BACT</name>
<dbReference type="GO" id="GO:0006635">
    <property type="term" value="P:fatty acid beta-oxidation"/>
    <property type="evidence" value="ECO:0007669"/>
    <property type="project" value="TreeGrafter"/>
</dbReference>
<dbReference type="InterPro" id="IPR001753">
    <property type="entry name" value="Enoyl-CoA_hydra/iso"/>
</dbReference>
<dbReference type="OrthoDB" id="9775794at2"/>
<sequence length="248" mass="27723">MGQVVKLSELTPDIIQITMEDRSSRNTFSKELMSGLISVFEEIKQNNTYKVAILTGYENYFCCGGAKEELLRIFKKEIKFNDLNFFTLPLDCDIPVISAMQGHGIGGGFVLGLYADFTILGIENIYTTNFMKYGFTPGMGGTLMVPLRLGDAVGTEMLFSARNYRGEELKERGVSLKVVPKSLVLKEAMDLARSLAEKPRLSLITLKKHLAAGIRAKLPEVIAQELKMHDTTFHQPEVMERIEALFGQ</sequence>
<dbReference type="AlphaFoldDB" id="A0A365XU07"/>
<evidence type="ECO:0000313" key="3">
    <source>
        <dbReference type="EMBL" id="RBL89857.1"/>
    </source>
</evidence>
<keyword evidence="4" id="KW-1185">Reference proteome</keyword>